<feature type="compositionally biased region" description="Basic and acidic residues" evidence="1">
    <location>
        <begin position="233"/>
        <end position="244"/>
    </location>
</feature>
<feature type="region of interest" description="Disordered" evidence="1">
    <location>
        <begin position="1"/>
        <end position="26"/>
    </location>
</feature>
<evidence type="ECO:0000256" key="1">
    <source>
        <dbReference type="SAM" id="MobiDB-lite"/>
    </source>
</evidence>
<accession>A0AAV9P505</accession>
<dbReference type="PANTHER" id="PTHR38406">
    <property type="entry name" value="TRANSCRIPTIONAL REPRESSOR OPI1"/>
    <property type="match status" value="1"/>
</dbReference>
<comment type="caution">
    <text evidence="2">The sequence shown here is derived from an EMBL/GenBank/DDBJ whole genome shotgun (WGS) entry which is preliminary data.</text>
</comment>
<dbReference type="InterPro" id="IPR013927">
    <property type="entry name" value="TF_Opi1_Ccg-8"/>
</dbReference>
<organism evidence="2 3">
    <name type="scientific">Saxophila tyrrhenica</name>
    <dbReference type="NCBI Taxonomy" id="1690608"/>
    <lineage>
        <taxon>Eukaryota</taxon>
        <taxon>Fungi</taxon>
        <taxon>Dikarya</taxon>
        <taxon>Ascomycota</taxon>
        <taxon>Pezizomycotina</taxon>
        <taxon>Dothideomycetes</taxon>
        <taxon>Dothideomycetidae</taxon>
        <taxon>Mycosphaerellales</taxon>
        <taxon>Extremaceae</taxon>
        <taxon>Saxophila</taxon>
    </lineage>
</organism>
<keyword evidence="3" id="KW-1185">Reference proteome</keyword>
<dbReference type="RefSeq" id="XP_064656380.1">
    <property type="nucleotide sequence ID" value="XM_064805275.1"/>
</dbReference>
<dbReference type="Proteomes" id="UP001337655">
    <property type="component" value="Unassembled WGS sequence"/>
</dbReference>
<feature type="region of interest" description="Disordered" evidence="1">
    <location>
        <begin position="58"/>
        <end position="122"/>
    </location>
</feature>
<gene>
    <name evidence="2" type="primary">OPI1</name>
    <name evidence="2" type="ORF">LTR77_008041</name>
</gene>
<dbReference type="PANTHER" id="PTHR38406:SF1">
    <property type="entry name" value="TRANSCRIPTIONAL REPRESSOR OPI1"/>
    <property type="match status" value="1"/>
</dbReference>
<protein>
    <submittedName>
        <fullName evidence="2">Transcriptional regulator opi1</fullName>
    </submittedName>
</protein>
<feature type="compositionally biased region" description="Polar residues" evidence="1">
    <location>
        <begin position="1"/>
        <end position="14"/>
    </location>
</feature>
<dbReference type="GO" id="GO:0005783">
    <property type="term" value="C:endoplasmic reticulum"/>
    <property type="evidence" value="ECO:0007669"/>
    <property type="project" value="TreeGrafter"/>
</dbReference>
<feature type="region of interest" description="Disordered" evidence="1">
    <location>
        <begin position="233"/>
        <end position="296"/>
    </location>
</feature>
<dbReference type="GO" id="GO:0030968">
    <property type="term" value="P:endoplasmic reticulum unfolded protein response"/>
    <property type="evidence" value="ECO:0007669"/>
    <property type="project" value="TreeGrafter"/>
</dbReference>
<dbReference type="Pfam" id="PF08618">
    <property type="entry name" value="Opi1"/>
    <property type="match status" value="1"/>
</dbReference>
<feature type="compositionally biased region" description="Basic and acidic residues" evidence="1">
    <location>
        <begin position="483"/>
        <end position="502"/>
    </location>
</feature>
<dbReference type="GO" id="GO:0003714">
    <property type="term" value="F:transcription corepressor activity"/>
    <property type="evidence" value="ECO:0007669"/>
    <property type="project" value="InterPro"/>
</dbReference>
<dbReference type="GO" id="GO:0008654">
    <property type="term" value="P:phospholipid biosynthetic process"/>
    <property type="evidence" value="ECO:0007669"/>
    <property type="project" value="TreeGrafter"/>
</dbReference>
<dbReference type="GO" id="GO:0006357">
    <property type="term" value="P:regulation of transcription by RNA polymerase II"/>
    <property type="evidence" value="ECO:0007669"/>
    <property type="project" value="TreeGrafter"/>
</dbReference>
<dbReference type="GO" id="GO:0005634">
    <property type="term" value="C:nucleus"/>
    <property type="evidence" value="ECO:0007669"/>
    <property type="project" value="TreeGrafter"/>
</dbReference>
<evidence type="ECO:0000313" key="2">
    <source>
        <dbReference type="EMBL" id="KAK5166498.1"/>
    </source>
</evidence>
<feature type="region of interest" description="Disordered" evidence="1">
    <location>
        <begin position="480"/>
        <end position="514"/>
    </location>
</feature>
<name>A0AAV9P505_9PEZI</name>
<reference evidence="2 3" key="1">
    <citation type="submission" date="2023-08" db="EMBL/GenBank/DDBJ databases">
        <title>Black Yeasts Isolated from many extreme environments.</title>
        <authorList>
            <person name="Coleine C."/>
            <person name="Stajich J.E."/>
            <person name="Selbmann L."/>
        </authorList>
    </citation>
    <scope>NUCLEOTIDE SEQUENCE [LARGE SCALE GENOMIC DNA]</scope>
    <source>
        <strain evidence="2 3">CCFEE 5935</strain>
    </source>
</reference>
<evidence type="ECO:0000313" key="3">
    <source>
        <dbReference type="Proteomes" id="UP001337655"/>
    </source>
</evidence>
<proteinExistence type="predicted"/>
<feature type="compositionally biased region" description="Low complexity" evidence="1">
    <location>
        <begin position="287"/>
        <end position="296"/>
    </location>
</feature>
<dbReference type="GeneID" id="89929375"/>
<dbReference type="EMBL" id="JAVRRT010000013">
    <property type="protein sequence ID" value="KAK5166498.1"/>
    <property type="molecule type" value="Genomic_DNA"/>
</dbReference>
<sequence length="514" mass="56226">MEQQQQHRPQSYVSHNPAELTFPSVPKTDVNHAHATAEITLPGLKTVLSSDFHNDSLPSGFRSSNGGHESPRSVRSIPRIDPGPQDINGGRRSFEAAIASPSEVGSAMSIDEPSVRSPSVSIDDPNVRMAAEALSGLGNPESKQSSIATSSKEQEPLFQMFAKAHPWVGGTINGSLSAYSTTKNYSPRFVQSGVKIIESRIAMPVVSTVGTVGKVTGVESGIRWYYGGVARRPSDVERDADDPRSKRRRVTDENMDDAEQLPAYGASKPPSYRSEVSPMGSERQAQSDRSGQSQSLSSQVFVMTSALGVALSEASRRSLRTCLLFLAGQTERITMALNALKLVLGHYDQTREAWHQNQDGVLEKGERPKTPDGDEAARRLADMIQQHCDDIWRTLQHVVSSVSNYAGGALPENARTFIRTQLMSLPQRWRVASETQTGESETSRKAHRMVAFATEGLDMMTQVSETIGLTLDSAEQWLATVGRRRDTSTRSPNGHDSKDREMANAPPVRDVEKQ</sequence>
<dbReference type="AlphaFoldDB" id="A0AAV9P505"/>